<keyword evidence="1" id="KW-0472">Membrane</keyword>
<feature type="transmembrane region" description="Helical" evidence="1">
    <location>
        <begin position="62"/>
        <end position="80"/>
    </location>
</feature>
<feature type="transmembrane region" description="Helical" evidence="1">
    <location>
        <begin position="191"/>
        <end position="209"/>
    </location>
</feature>
<gene>
    <name evidence="2" type="ORF">GA0070607_4818</name>
</gene>
<dbReference type="Proteomes" id="UP000198243">
    <property type="component" value="Chromosome I"/>
</dbReference>
<dbReference type="RefSeq" id="WP_089022056.1">
    <property type="nucleotide sequence ID" value="NZ_LT607412.1"/>
</dbReference>
<feature type="transmembrane region" description="Helical" evidence="1">
    <location>
        <begin position="107"/>
        <end position="129"/>
    </location>
</feature>
<keyword evidence="1" id="KW-0812">Transmembrane</keyword>
<keyword evidence="1" id="KW-1133">Transmembrane helix</keyword>
<dbReference type="EMBL" id="LT607412">
    <property type="protein sequence ID" value="SCF04531.1"/>
    <property type="molecule type" value="Genomic_DNA"/>
</dbReference>
<feature type="transmembrane region" description="Helical" evidence="1">
    <location>
        <begin position="157"/>
        <end position="179"/>
    </location>
</feature>
<sequence>MNTLDAVRAEWTKLRTVTSTVWLVLAAVGGTVGIGAVVMAAASTSRCPTPSTCFEDLPKLSLTGAGYGQIAVVVLAVLMMSEEYGTRTIGATLAAVPRRWRVYLSKAVVLTGVVVALGVLGVLGALLVARQVLPGNGFNAANGYRSLSLADEPTLRAVYGTMLYLALVALLSYGVAAVLRDTAGSIATMLILLYTGPILSAVVTDAQWLKRIDRISPMSAGLKIQATRALESLTIGPWQGLGVLALWAAGALLIGLLSLQLRDA</sequence>
<dbReference type="PANTHER" id="PTHR37305">
    <property type="entry name" value="INTEGRAL MEMBRANE PROTEIN-RELATED"/>
    <property type="match status" value="1"/>
</dbReference>
<keyword evidence="3" id="KW-1185">Reference proteome</keyword>
<name>A0A1C4X8K8_9ACTN</name>
<dbReference type="AlphaFoldDB" id="A0A1C4X8K8"/>
<dbReference type="PANTHER" id="PTHR37305:SF1">
    <property type="entry name" value="MEMBRANE PROTEIN"/>
    <property type="match status" value="1"/>
</dbReference>
<proteinExistence type="predicted"/>
<organism evidence="2 3">
    <name type="scientific">Micromonospora coriariae</name>
    <dbReference type="NCBI Taxonomy" id="285665"/>
    <lineage>
        <taxon>Bacteria</taxon>
        <taxon>Bacillati</taxon>
        <taxon>Actinomycetota</taxon>
        <taxon>Actinomycetes</taxon>
        <taxon>Micromonosporales</taxon>
        <taxon>Micromonosporaceae</taxon>
        <taxon>Micromonospora</taxon>
    </lineage>
</organism>
<evidence type="ECO:0000313" key="3">
    <source>
        <dbReference type="Proteomes" id="UP000198243"/>
    </source>
</evidence>
<feature type="transmembrane region" description="Helical" evidence="1">
    <location>
        <begin position="21"/>
        <end position="42"/>
    </location>
</feature>
<accession>A0A1C4X8K8</accession>
<protein>
    <submittedName>
        <fullName evidence="2">ABC-2 type transport system permease protein</fullName>
    </submittedName>
</protein>
<feature type="transmembrane region" description="Helical" evidence="1">
    <location>
        <begin position="238"/>
        <end position="259"/>
    </location>
</feature>
<evidence type="ECO:0000313" key="2">
    <source>
        <dbReference type="EMBL" id="SCF04531.1"/>
    </source>
</evidence>
<evidence type="ECO:0000256" key="1">
    <source>
        <dbReference type="SAM" id="Phobius"/>
    </source>
</evidence>
<dbReference type="OrthoDB" id="3297985at2"/>
<reference evidence="3" key="1">
    <citation type="submission" date="2016-06" db="EMBL/GenBank/DDBJ databases">
        <authorList>
            <person name="Varghese N."/>
            <person name="Submissions Spin"/>
        </authorList>
    </citation>
    <scope>NUCLEOTIDE SEQUENCE [LARGE SCALE GENOMIC DNA]</scope>
    <source>
        <strain evidence="3">DSM 44875</strain>
    </source>
</reference>